<evidence type="ECO:0000313" key="5">
    <source>
        <dbReference type="Proteomes" id="UP000007113"/>
    </source>
</evidence>
<gene>
    <name evidence="4" type="ordered locus">AciX8_3169</name>
</gene>
<comment type="similarity">
    <text evidence="1">Belongs to the DNA polymerase type-Y family.</text>
</comment>
<keyword evidence="2" id="KW-0227">DNA damage</keyword>
<evidence type="ECO:0000313" key="4">
    <source>
        <dbReference type="EMBL" id="AEU37470.1"/>
    </source>
</evidence>
<dbReference type="PANTHER" id="PTHR35369">
    <property type="entry name" value="BLR3025 PROTEIN-RELATED"/>
    <property type="match status" value="1"/>
</dbReference>
<sequence>MTKPAELYACVYAKELPAQAMLRLRPNLQQTPCVVMDGEPPLQYVCSRNARAHILGVSHGMTPVEIDTFLSITVLLRSRAEEAAAKAAILECAGTFSPRVEDRSNDHTFLCIVDIAGTETLFGPSMVLAKNLRERLKMLGITASIAVSRNTHAAVCLARGRSSRADVSVIAAGEEGVALASLPLAVLDLSEGHAETFSLWGIHTLGMLANLPEKALIARMGQEGKRLHQLARGEMPHLFLPLESKFALEERMELDTPVEVLDSLLFAVGVMLEQLIVRATGRILALASVTVTLSLEGGAVHTRTVRPALPTNERQLWIKLIHLDLEAHPPQAAILSLTLTAEPGNTSKVQLGLFSPQLPEPARLDVTLARIRAIVGEDGVGRAVLKDTHRMDRFSLEPFTVPAGTGSEAISTPERVALRQLRPAESLTVTFQENRPSAFFFREKRYDIEHSYGPWLTSGEWWGSTTWQLQQWDLVARSQDHSLLCCRVVYDRLQGCWQMVALYD</sequence>
<dbReference type="InterPro" id="IPR043502">
    <property type="entry name" value="DNA/RNA_pol_sf"/>
</dbReference>
<dbReference type="InterPro" id="IPR050356">
    <property type="entry name" value="SulA_CellDiv_inhibitor"/>
</dbReference>
<dbReference type="Gene3D" id="3.30.70.270">
    <property type="match status" value="1"/>
</dbReference>
<dbReference type="CDD" id="cd03468">
    <property type="entry name" value="PolY_like"/>
    <property type="match status" value="1"/>
</dbReference>
<dbReference type="Gene3D" id="3.40.1170.60">
    <property type="match status" value="1"/>
</dbReference>
<reference evidence="4 5" key="1">
    <citation type="submission" date="2011-11" db="EMBL/GenBank/DDBJ databases">
        <title>Complete sequence of Granulicella mallensis MP5ACTX8.</title>
        <authorList>
            <consortium name="US DOE Joint Genome Institute"/>
            <person name="Lucas S."/>
            <person name="Copeland A."/>
            <person name="Lapidus A."/>
            <person name="Cheng J.-F."/>
            <person name="Goodwin L."/>
            <person name="Pitluck S."/>
            <person name="Peters L."/>
            <person name="Lu M."/>
            <person name="Detter J.C."/>
            <person name="Han C."/>
            <person name="Tapia R."/>
            <person name="Land M."/>
            <person name="Hauser L."/>
            <person name="Kyrpides N."/>
            <person name="Ivanova N."/>
            <person name="Mikhailova N."/>
            <person name="Pagani I."/>
            <person name="Rawat S."/>
            <person name="Mannisto M."/>
            <person name="Haggblom M."/>
            <person name="Woyke T."/>
        </authorList>
    </citation>
    <scope>NUCLEOTIDE SEQUENCE [LARGE SCALE GENOMIC DNA]</scope>
    <source>
        <strain evidence="5">ATCC BAA-1857 / DSM 23137 / MP5ACTX8</strain>
    </source>
</reference>
<accession>G8NT40</accession>
<dbReference type="KEGG" id="gma:AciX8_3169"/>
<keyword evidence="5" id="KW-1185">Reference proteome</keyword>
<dbReference type="HOGENOM" id="CLU_041029_0_0_0"/>
<dbReference type="eggNOG" id="COG0389">
    <property type="taxonomic scope" value="Bacteria"/>
</dbReference>
<feature type="domain" description="UmuC" evidence="3">
    <location>
        <begin position="14"/>
        <end position="156"/>
    </location>
</feature>
<proteinExistence type="inferred from homology"/>
<dbReference type="EMBL" id="CP003130">
    <property type="protein sequence ID" value="AEU37470.1"/>
    <property type="molecule type" value="Genomic_DNA"/>
</dbReference>
<organism evidence="4 5">
    <name type="scientific">Granulicella mallensis (strain ATCC BAA-1857 / DSM 23137 / MP5ACTX8)</name>
    <dbReference type="NCBI Taxonomy" id="682795"/>
    <lineage>
        <taxon>Bacteria</taxon>
        <taxon>Pseudomonadati</taxon>
        <taxon>Acidobacteriota</taxon>
        <taxon>Terriglobia</taxon>
        <taxon>Terriglobales</taxon>
        <taxon>Acidobacteriaceae</taxon>
        <taxon>Granulicella</taxon>
    </lineage>
</organism>
<dbReference type="InterPro" id="IPR001126">
    <property type="entry name" value="UmuC"/>
</dbReference>
<name>G8NT40_GRAMM</name>
<evidence type="ECO:0000256" key="1">
    <source>
        <dbReference type="ARBA" id="ARBA00010945"/>
    </source>
</evidence>
<dbReference type="Proteomes" id="UP000007113">
    <property type="component" value="Chromosome"/>
</dbReference>
<evidence type="ECO:0000259" key="3">
    <source>
        <dbReference type="Pfam" id="PF00817"/>
    </source>
</evidence>
<dbReference type="AlphaFoldDB" id="G8NT40"/>
<dbReference type="SUPFAM" id="SSF56672">
    <property type="entry name" value="DNA/RNA polymerases"/>
    <property type="match status" value="1"/>
</dbReference>
<evidence type="ECO:0000256" key="2">
    <source>
        <dbReference type="ARBA" id="ARBA00022763"/>
    </source>
</evidence>
<dbReference type="Pfam" id="PF00817">
    <property type="entry name" value="IMS"/>
    <property type="match status" value="1"/>
</dbReference>
<protein>
    <recommendedName>
        <fullName evidence="3">UmuC domain-containing protein</fullName>
    </recommendedName>
</protein>
<dbReference type="STRING" id="682795.AciX8_3169"/>
<dbReference type="GO" id="GO:0006281">
    <property type="term" value="P:DNA repair"/>
    <property type="evidence" value="ECO:0007669"/>
    <property type="project" value="InterPro"/>
</dbReference>
<dbReference type="PANTHER" id="PTHR35369:SF2">
    <property type="entry name" value="BLR3025 PROTEIN"/>
    <property type="match status" value="1"/>
</dbReference>
<dbReference type="InterPro" id="IPR043128">
    <property type="entry name" value="Rev_trsase/Diguanyl_cyclase"/>
</dbReference>